<keyword evidence="2" id="KW-1185">Reference proteome</keyword>
<name>A0ABP7YXB1_9SPHI</name>
<proteinExistence type="predicted"/>
<evidence type="ECO:0000313" key="1">
    <source>
        <dbReference type="EMBL" id="GAA4142740.1"/>
    </source>
</evidence>
<gene>
    <name evidence="1" type="ORF">GCM10022216_23980</name>
</gene>
<evidence type="ECO:0000313" key="2">
    <source>
        <dbReference type="Proteomes" id="UP001500101"/>
    </source>
</evidence>
<dbReference type="EMBL" id="BAAAZI010000010">
    <property type="protein sequence ID" value="GAA4142740.1"/>
    <property type="molecule type" value="Genomic_DNA"/>
</dbReference>
<comment type="caution">
    <text evidence="1">The sequence shown here is derived from an EMBL/GenBank/DDBJ whole genome shotgun (WGS) entry which is preliminary data.</text>
</comment>
<protein>
    <submittedName>
        <fullName evidence="1">Uncharacterized protein</fullName>
    </submittedName>
</protein>
<dbReference type="Proteomes" id="UP001500101">
    <property type="component" value="Unassembled WGS sequence"/>
</dbReference>
<sequence length="75" mass="8062">MWAMPPSTHIDENGKVITVIDDGDNSVYQHGKNADGTINNNIGKTIGTVKKVNNSPFHFGSDALRIWGIGGTPKI</sequence>
<accession>A0ABP7YXB1</accession>
<reference evidence="2" key="1">
    <citation type="journal article" date="2019" name="Int. J. Syst. Evol. Microbiol.">
        <title>The Global Catalogue of Microorganisms (GCM) 10K type strain sequencing project: providing services to taxonomists for standard genome sequencing and annotation.</title>
        <authorList>
            <consortium name="The Broad Institute Genomics Platform"/>
            <consortium name="The Broad Institute Genome Sequencing Center for Infectious Disease"/>
            <person name="Wu L."/>
            <person name="Ma J."/>
        </authorList>
    </citation>
    <scope>NUCLEOTIDE SEQUENCE [LARGE SCALE GENOMIC DNA]</scope>
    <source>
        <strain evidence="2">JCM 16704</strain>
    </source>
</reference>
<organism evidence="1 2">
    <name type="scientific">Sphingobacterium kyonggiense</name>
    <dbReference type="NCBI Taxonomy" id="714075"/>
    <lineage>
        <taxon>Bacteria</taxon>
        <taxon>Pseudomonadati</taxon>
        <taxon>Bacteroidota</taxon>
        <taxon>Sphingobacteriia</taxon>
        <taxon>Sphingobacteriales</taxon>
        <taxon>Sphingobacteriaceae</taxon>
        <taxon>Sphingobacterium</taxon>
    </lineage>
</organism>